<dbReference type="PANTHER" id="PTHR23514">
    <property type="entry name" value="BYPASS OF STOP CODON PROTEIN 6"/>
    <property type="match status" value="1"/>
</dbReference>
<dbReference type="EMBL" id="JBBWRZ010000003">
    <property type="protein sequence ID" value="KAK8240531.1"/>
    <property type="molecule type" value="Genomic_DNA"/>
</dbReference>
<comment type="similarity">
    <text evidence="2">Belongs to the major facilitator superfamily.</text>
</comment>
<name>A0ABR1YXE9_9PEZI</name>
<feature type="transmembrane region" description="Helical" evidence="8">
    <location>
        <begin position="441"/>
        <end position="465"/>
    </location>
</feature>
<evidence type="ECO:0000259" key="9">
    <source>
        <dbReference type="PROSITE" id="PS50850"/>
    </source>
</evidence>
<dbReference type="Proteomes" id="UP001492380">
    <property type="component" value="Unassembled WGS sequence"/>
</dbReference>
<dbReference type="InterPro" id="IPR011701">
    <property type="entry name" value="MFS"/>
</dbReference>
<evidence type="ECO:0000256" key="2">
    <source>
        <dbReference type="ARBA" id="ARBA00008335"/>
    </source>
</evidence>
<evidence type="ECO:0000313" key="10">
    <source>
        <dbReference type="EMBL" id="KAK8240531.1"/>
    </source>
</evidence>
<dbReference type="InterPro" id="IPR020846">
    <property type="entry name" value="MFS_dom"/>
</dbReference>
<keyword evidence="5 8" id="KW-1133">Transmembrane helix</keyword>
<evidence type="ECO:0000256" key="8">
    <source>
        <dbReference type="SAM" id="Phobius"/>
    </source>
</evidence>
<dbReference type="SUPFAM" id="SSF103473">
    <property type="entry name" value="MFS general substrate transporter"/>
    <property type="match status" value="1"/>
</dbReference>
<keyword evidence="6 8" id="KW-0472">Membrane</keyword>
<feature type="transmembrane region" description="Helical" evidence="8">
    <location>
        <begin position="110"/>
        <end position="133"/>
    </location>
</feature>
<comment type="caution">
    <text evidence="10">The sequence shown here is derived from an EMBL/GenBank/DDBJ whole genome shotgun (WGS) entry which is preliminary data.</text>
</comment>
<feature type="transmembrane region" description="Helical" evidence="8">
    <location>
        <begin position="231"/>
        <end position="255"/>
    </location>
</feature>
<keyword evidence="3" id="KW-0813">Transport</keyword>
<keyword evidence="11" id="KW-1185">Reference proteome</keyword>
<keyword evidence="4 8" id="KW-0812">Transmembrane</keyword>
<comment type="subcellular location">
    <subcellularLocation>
        <location evidence="1">Endomembrane system</location>
        <topology evidence="1">Multi-pass membrane protein</topology>
    </subcellularLocation>
</comment>
<sequence length="498" mass="54027">MASMSANHGGGSSTCVVELQERPFQSASSPPSIKLQQPERAHSLSIQNAPSRSGSHYSLRSSQEGQLSRREESRRSSQNNDPVEAQLPPNTAHEKLQQWNSPRVNIARSFACFFSMFIMGANDAAYGALLVYMEEYYHLTYIVISLVFLSPLVGYTASALLNNVVHLKFGQRGVAFLGPLAHVIAYIIIAVHPPYPVLVVTFMLAGFGNGIQDAGWNAWMGNMANSNEVLGVLHGFYSLGATLSPLLATSMVVSAKLPWYQFYYVMIGASALELATCLWSFWTADAAQFRAANPKDSNSNDSRLWEALLRMPAARVTWLCSLFLLGYVGTEVGLGGWITTFMIRVRDGGAFASGMTATGFWLGMAVGRVVLGFITPRIGEKLAIMIYLPICMGLELLFWLVPSFLLSAIAVALQGFFLGPMFPSVVVAATRLLPRHLHVSAIGFAAAFGGGGAAVFPFAVGAIAQSKGVQVLQPIVLALLAVCWFLWLALPRMSKKKE</sequence>
<proteinExistence type="inferred from homology"/>
<feature type="compositionally biased region" description="Low complexity" evidence="7">
    <location>
        <begin position="51"/>
        <end position="66"/>
    </location>
</feature>
<feature type="transmembrane region" description="Helical" evidence="8">
    <location>
        <begin position="139"/>
        <end position="161"/>
    </location>
</feature>
<feature type="region of interest" description="Disordered" evidence="7">
    <location>
        <begin position="1"/>
        <end position="91"/>
    </location>
</feature>
<dbReference type="Pfam" id="PF07690">
    <property type="entry name" value="MFS_1"/>
    <property type="match status" value="1"/>
</dbReference>
<dbReference type="PANTHER" id="PTHR23514:SF3">
    <property type="entry name" value="BYPASS OF STOP CODON PROTEIN 6"/>
    <property type="match status" value="1"/>
</dbReference>
<feature type="transmembrane region" description="Helical" evidence="8">
    <location>
        <begin position="261"/>
        <end position="282"/>
    </location>
</feature>
<evidence type="ECO:0000256" key="1">
    <source>
        <dbReference type="ARBA" id="ARBA00004127"/>
    </source>
</evidence>
<feature type="transmembrane region" description="Helical" evidence="8">
    <location>
        <begin position="197"/>
        <end position="219"/>
    </location>
</feature>
<feature type="domain" description="Major facilitator superfamily (MFS) profile" evidence="9">
    <location>
        <begin position="108"/>
        <end position="496"/>
    </location>
</feature>
<gene>
    <name evidence="10" type="ORF">HDK90DRAFT_187222</name>
</gene>
<evidence type="ECO:0000256" key="3">
    <source>
        <dbReference type="ARBA" id="ARBA00022448"/>
    </source>
</evidence>
<feature type="transmembrane region" description="Helical" evidence="8">
    <location>
        <begin position="316"/>
        <end position="338"/>
    </location>
</feature>
<evidence type="ECO:0000256" key="6">
    <source>
        <dbReference type="ARBA" id="ARBA00023136"/>
    </source>
</evidence>
<feature type="transmembrane region" description="Helical" evidence="8">
    <location>
        <begin position="350"/>
        <end position="370"/>
    </location>
</feature>
<feature type="compositionally biased region" description="Polar residues" evidence="7">
    <location>
        <begin position="23"/>
        <end position="35"/>
    </location>
</feature>
<dbReference type="InterPro" id="IPR036259">
    <property type="entry name" value="MFS_trans_sf"/>
</dbReference>
<feature type="transmembrane region" description="Helical" evidence="8">
    <location>
        <begin position="407"/>
        <end position="429"/>
    </location>
</feature>
<dbReference type="InterPro" id="IPR051788">
    <property type="entry name" value="MFS_Transporter"/>
</dbReference>
<feature type="transmembrane region" description="Helical" evidence="8">
    <location>
        <begin position="471"/>
        <end position="490"/>
    </location>
</feature>
<protein>
    <submittedName>
        <fullName evidence="10">Major facilitator superfamily domain-containing protein</fullName>
    </submittedName>
</protein>
<reference evidence="10 11" key="1">
    <citation type="submission" date="2024-04" db="EMBL/GenBank/DDBJ databases">
        <title>Phyllosticta paracitricarpa is synonymous to the EU quarantine fungus P. citricarpa based on phylogenomic analyses.</title>
        <authorList>
            <consortium name="Lawrence Berkeley National Laboratory"/>
            <person name="Van Ingen-Buijs V.A."/>
            <person name="Van Westerhoven A.C."/>
            <person name="Haridas S."/>
            <person name="Skiadas P."/>
            <person name="Martin F."/>
            <person name="Groenewald J.Z."/>
            <person name="Crous P.W."/>
            <person name="Seidl M.F."/>
        </authorList>
    </citation>
    <scope>NUCLEOTIDE SEQUENCE [LARGE SCALE GENOMIC DNA]</scope>
    <source>
        <strain evidence="10 11">CBS 123374</strain>
    </source>
</reference>
<feature type="transmembrane region" description="Helical" evidence="8">
    <location>
        <begin position="173"/>
        <end position="191"/>
    </location>
</feature>
<evidence type="ECO:0000256" key="5">
    <source>
        <dbReference type="ARBA" id="ARBA00022989"/>
    </source>
</evidence>
<dbReference type="PROSITE" id="PS50850">
    <property type="entry name" value="MFS"/>
    <property type="match status" value="1"/>
</dbReference>
<evidence type="ECO:0000256" key="7">
    <source>
        <dbReference type="SAM" id="MobiDB-lite"/>
    </source>
</evidence>
<dbReference type="Gene3D" id="1.20.1250.20">
    <property type="entry name" value="MFS general substrate transporter like domains"/>
    <property type="match status" value="2"/>
</dbReference>
<evidence type="ECO:0000256" key="4">
    <source>
        <dbReference type="ARBA" id="ARBA00022692"/>
    </source>
</evidence>
<feature type="transmembrane region" description="Helical" evidence="8">
    <location>
        <begin position="382"/>
        <end position="401"/>
    </location>
</feature>
<accession>A0ABR1YXE9</accession>
<evidence type="ECO:0000313" key="11">
    <source>
        <dbReference type="Proteomes" id="UP001492380"/>
    </source>
</evidence>
<organism evidence="10 11">
    <name type="scientific">Phyllosticta capitalensis</name>
    <dbReference type="NCBI Taxonomy" id="121624"/>
    <lineage>
        <taxon>Eukaryota</taxon>
        <taxon>Fungi</taxon>
        <taxon>Dikarya</taxon>
        <taxon>Ascomycota</taxon>
        <taxon>Pezizomycotina</taxon>
        <taxon>Dothideomycetes</taxon>
        <taxon>Dothideomycetes incertae sedis</taxon>
        <taxon>Botryosphaeriales</taxon>
        <taxon>Phyllostictaceae</taxon>
        <taxon>Phyllosticta</taxon>
    </lineage>
</organism>